<name>C4P4J9_ENTFL</name>
<protein>
    <submittedName>
        <fullName evidence="4">VE22</fullName>
    </submittedName>
</protein>
<dbReference type="EMBL" id="FJ872411">
    <property type="protein sequence ID" value="ACQ89882.1"/>
    <property type="molecule type" value="Genomic_DNA"/>
</dbReference>
<reference evidence="4" key="1">
    <citation type="journal article" date="2002" name="Antimicrob. Agents Chemother.">
        <title>Molecular characterization of the vanE gene cluster in vancomycin-resistant Enterococcus faecalis N00-410 isolated in Canada.</title>
        <authorList>
            <person name="Boyd D.A."/>
            <person name="Cabral T."/>
            <person name="Van Caeseele P."/>
            <person name="Wylie J."/>
            <person name="Mulvey M.R."/>
        </authorList>
    </citation>
    <scope>NUCLEOTIDE SEQUENCE</scope>
    <source>
        <strain evidence="4">N00-0410</strain>
    </source>
</reference>
<dbReference type="InterPro" id="IPR029058">
    <property type="entry name" value="AB_hydrolase_fold"/>
</dbReference>
<reference evidence="4" key="2">
    <citation type="submission" date="2009-03" db="EMBL/GenBank/DDBJ databases">
        <title>Acquired DNA containing D-alanine,D-serine operons in vancomycin resistant Enterococcus faecalis.</title>
        <authorList>
            <person name="Boyd D.A."/>
            <person name="Mulvey M.R."/>
        </authorList>
    </citation>
    <scope>NUCLEOTIDE SEQUENCE</scope>
    <source>
        <strain evidence="4">N00-0410</strain>
    </source>
</reference>
<keyword evidence="2" id="KW-0812">Transmembrane</keyword>
<feature type="domain" description="BD-FAE-like" evidence="3">
    <location>
        <begin position="77"/>
        <end position="273"/>
    </location>
</feature>
<dbReference type="SUPFAM" id="SSF53474">
    <property type="entry name" value="alpha/beta-Hydrolases"/>
    <property type="match status" value="1"/>
</dbReference>
<dbReference type="GO" id="GO:0016787">
    <property type="term" value="F:hydrolase activity"/>
    <property type="evidence" value="ECO:0007669"/>
    <property type="project" value="UniProtKB-KW"/>
</dbReference>
<dbReference type="RefSeq" id="WP_274843056.1">
    <property type="nucleotide sequence ID" value="NZ_JANEVZ010000001.1"/>
</dbReference>
<evidence type="ECO:0000256" key="1">
    <source>
        <dbReference type="ARBA" id="ARBA00022801"/>
    </source>
</evidence>
<sequence length="332" mass="37983">MKKLMLKTILSILTVIIISLVILSGVLYFSPKPLFFLTKLLPAEANLAKPINYQLIEKKTVVERNVIYSYDFKNSLLDIYSPKKFTGNLPVILFIHGGGFFKGDKEMAKYFGPTLSDEKYIFVSLNYDLIPDVTIFDQLNQINKAIQFIKGNAEKYSIDINKVNLAGSSAGGFLALQLLSAYNNYDYAKCLELKTVKDIKFNSILLYSAVYDLSGYQCYQGKFYINYLLNKMGWGMTGNKDWKNDKDLGRILNLNKYISKSFPPLFITDGNTHTFTEQANNYIEQLKIQSIDVKTLFFDSNQKVEHGYQLNMGSTYSKESIKYSLEFLRNSN</sequence>
<evidence type="ECO:0000256" key="2">
    <source>
        <dbReference type="SAM" id="Phobius"/>
    </source>
</evidence>
<dbReference type="PANTHER" id="PTHR48081">
    <property type="entry name" value="AB HYDROLASE SUPERFAMILY PROTEIN C4A8.06C"/>
    <property type="match status" value="1"/>
</dbReference>
<dbReference type="Gene3D" id="3.40.50.1820">
    <property type="entry name" value="alpha/beta hydrolase"/>
    <property type="match status" value="1"/>
</dbReference>
<keyword evidence="2" id="KW-1133">Transmembrane helix</keyword>
<keyword evidence="2" id="KW-0472">Membrane</keyword>
<dbReference type="Pfam" id="PF20434">
    <property type="entry name" value="BD-FAE"/>
    <property type="match status" value="1"/>
</dbReference>
<dbReference type="AlphaFoldDB" id="C4P4J9"/>
<accession>C4P4J9</accession>
<keyword evidence="1" id="KW-0378">Hydrolase</keyword>
<dbReference type="InterPro" id="IPR050300">
    <property type="entry name" value="GDXG_lipolytic_enzyme"/>
</dbReference>
<organism evidence="4">
    <name type="scientific">Enterococcus faecalis</name>
    <name type="common">Streptococcus faecalis</name>
    <dbReference type="NCBI Taxonomy" id="1351"/>
    <lineage>
        <taxon>Bacteria</taxon>
        <taxon>Bacillati</taxon>
        <taxon>Bacillota</taxon>
        <taxon>Bacilli</taxon>
        <taxon>Lactobacillales</taxon>
        <taxon>Enterococcaceae</taxon>
        <taxon>Enterococcus</taxon>
    </lineage>
</organism>
<feature type="transmembrane region" description="Helical" evidence="2">
    <location>
        <begin position="9"/>
        <end position="29"/>
    </location>
</feature>
<proteinExistence type="predicted"/>
<dbReference type="InterPro" id="IPR049492">
    <property type="entry name" value="BD-FAE-like_dom"/>
</dbReference>
<evidence type="ECO:0000259" key="3">
    <source>
        <dbReference type="Pfam" id="PF20434"/>
    </source>
</evidence>
<evidence type="ECO:0000313" key="4">
    <source>
        <dbReference type="EMBL" id="ACQ89882.1"/>
    </source>
</evidence>